<sequence length="437" mass="49156">MEDNLVKQSRVHYRFQLQGRAGLRYGGPDQPLSWVTSLPGEVVTCKQTTTSHRGSDLANRTVADLLGQYDATKPVTDNGHEFRTEKQSIHFSIPHIDFSGRDVEFHGPWGYGSYGTYWDNNFPVAPQVSQNDIRVYGTKAINQAIPTKSAASLAQFLGELREGLPALVGVNLLRGKGSTNSIGSEYLNYQFGIAPLLNDIKKFASAVKNSSRIIKQYERDSGRVVRRKRGLSGLTLNTHEETELSKWEAVGQPQYVSGWYPDFWNSFRNSGGKTESSVTQIYHTTRRAWFSGAFSYYLNSGDDVIARFDRYEQLANKLLGTRLTLEVLYQLTPWSWLADWFADIGDIISSASAFASDRLVLRYGYLMVHTVSRNQFTSSAVLPSGQRIHPSTEYKTERKERFRASPYGFGIDSSAFTDYQWAILGALGMTKAPRSLR</sequence>
<evidence type="ECO:0000256" key="1">
    <source>
        <dbReference type="ARBA" id="ARBA00004328"/>
    </source>
</evidence>
<evidence type="ECO:0000256" key="5">
    <source>
        <dbReference type="ARBA" id="ARBA00023104"/>
    </source>
</evidence>
<evidence type="ECO:0000256" key="7">
    <source>
        <dbReference type="ARBA" id="ARBA00035110"/>
    </source>
</evidence>
<dbReference type="GO" id="GO:0039666">
    <property type="term" value="P:virion attachment to host cell pilus"/>
    <property type="evidence" value="ECO:0007669"/>
    <property type="project" value="UniProtKB-KW"/>
</dbReference>
<comment type="similarity">
    <text evidence="7">Belongs to the Leviviricetes maturation protein family.</text>
</comment>
<keyword evidence="3" id="KW-1161">Viral attachment to host cell</keyword>
<comment type="subcellular location">
    <subcellularLocation>
        <location evidence="1">Virion</location>
    </subcellularLocation>
</comment>
<accession>A0A514DBV2</accession>
<keyword evidence="5" id="KW-1175">Viral attachment to host cell pilus</keyword>
<organism evidence="8">
    <name type="scientific">Leviviridae sp</name>
    <dbReference type="NCBI Taxonomy" id="2027243"/>
    <lineage>
        <taxon>Viruses</taxon>
        <taxon>Riboviria</taxon>
        <taxon>Orthornavirae</taxon>
        <taxon>Lenarviricota</taxon>
        <taxon>Leviviricetes</taxon>
        <taxon>Norzivirales</taxon>
        <taxon>Fiersviridae</taxon>
    </lineage>
</organism>
<dbReference type="Pfam" id="PF03863">
    <property type="entry name" value="Phage_mat-A"/>
    <property type="match status" value="1"/>
</dbReference>
<reference evidence="8" key="1">
    <citation type="submission" date="2019-05" db="EMBL/GenBank/DDBJ databases">
        <title>Metatranscriptomic reconstruction reveals RNA viruses with the potential to shape carbon cycling in soil.</title>
        <authorList>
            <person name="Starr E.P."/>
            <person name="Nuccio E."/>
            <person name="Pett-Ridge J."/>
            <person name="Banfield J.F."/>
            <person name="Firestone M.K."/>
        </authorList>
    </citation>
    <scope>NUCLEOTIDE SEQUENCE</scope>
    <source>
        <strain evidence="8">H3_Bulk_41_scaffold_462</strain>
    </source>
</reference>
<evidence type="ECO:0000256" key="6">
    <source>
        <dbReference type="ARBA" id="ARBA00023296"/>
    </source>
</evidence>
<dbReference type="EMBL" id="MN035989">
    <property type="protein sequence ID" value="QDH91079.1"/>
    <property type="molecule type" value="Genomic_RNA"/>
</dbReference>
<dbReference type="InterPro" id="IPR005563">
    <property type="entry name" value="A_protein"/>
</dbReference>
<evidence type="ECO:0000256" key="2">
    <source>
        <dbReference type="ARBA" id="ARBA00022581"/>
    </source>
</evidence>
<dbReference type="GO" id="GO:0044423">
    <property type="term" value="C:virion component"/>
    <property type="evidence" value="ECO:0007669"/>
    <property type="project" value="UniProtKB-KW"/>
</dbReference>
<keyword evidence="4" id="KW-0946">Virion</keyword>
<protein>
    <recommendedName>
        <fullName evidence="9">Maturation</fullName>
    </recommendedName>
</protein>
<evidence type="ECO:0000256" key="3">
    <source>
        <dbReference type="ARBA" id="ARBA00022804"/>
    </source>
</evidence>
<name>A0A514DBV2_9VIRU</name>
<gene>
    <name evidence="8" type="ORF">H3Bulk41462_000004</name>
</gene>
<keyword evidence="2" id="KW-0945">Host-virus interaction</keyword>
<evidence type="ECO:0008006" key="9">
    <source>
        <dbReference type="Google" id="ProtNLM"/>
    </source>
</evidence>
<evidence type="ECO:0000313" key="8">
    <source>
        <dbReference type="EMBL" id="QDH91079.1"/>
    </source>
</evidence>
<proteinExistence type="inferred from homology"/>
<keyword evidence="6" id="KW-1160">Virus entry into host cell</keyword>
<evidence type="ECO:0000256" key="4">
    <source>
        <dbReference type="ARBA" id="ARBA00022844"/>
    </source>
</evidence>